<feature type="transmembrane region" description="Helical" evidence="7">
    <location>
        <begin position="464"/>
        <end position="483"/>
    </location>
</feature>
<dbReference type="GO" id="GO:0003954">
    <property type="term" value="F:NADH dehydrogenase activity"/>
    <property type="evidence" value="ECO:0007669"/>
    <property type="project" value="TreeGrafter"/>
</dbReference>
<dbReference type="KEGG" id="agh:M3I41_01800"/>
<dbReference type="GO" id="GO:0015990">
    <property type="term" value="P:electron transport coupled proton transport"/>
    <property type="evidence" value="ECO:0007669"/>
    <property type="project" value="TreeGrafter"/>
</dbReference>
<feature type="transmembrane region" description="Helical" evidence="7">
    <location>
        <begin position="118"/>
        <end position="136"/>
    </location>
</feature>
<dbReference type="PANTHER" id="PTHR43507:SF1">
    <property type="entry name" value="NADH-UBIQUINONE OXIDOREDUCTASE CHAIN 4"/>
    <property type="match status" value="1"/>
</dbReference>
<feature type="transmembrane region" description="Helical" evidence="7">
    <location>
        <begin position="221"/>
        <end position="244"/>
    </location>
</feature>
<keyword evidence="4 7" id="KW-1133">Transmembrane helix</keyword>
<feature type="transmembrane region" description="Helical" evidence="7">
    <location>
        <begin position="79"/>
        <end position="106"/>
    </location>
</feature>
<dbReference type="AlphaFoldDB" id="A0A9E7AGL0"/>
<dbReference type="InterPro" id="IPR003918">
    <property type="entry name" value="NADH_UbQ_OxRdtase"/>
</dbReference>
<dbReference type="GO" id="GO:0042773">
    <property type="term" value="P:ATP synthesis coupled electron transport"/>
    <property type="evidence" value="ECO:0007669"/>
    <property type="project" value="InterPro"/>
</dbReference>
<name>A0A9E7AGL0_9ACTO</name>
<evidence type="ECO:0000259" key="8">
    <source>
        <dbReference type="Pfam" id="PF00361"/>
    </source>
</evidence>
<dbReference type="GO" id="GO:0048039">
    <property type="term" value="F:ubiquinone binding"/>
    <property type="evidence" value="ECO:0007669"/>
    <property type="project" value="TreeGrafter"/>
</dbReference>
<evidence type="ECO:0000256" key="3">
    <source>
        <dbReference type="ARBA" id="ARBA00022692"/>
    </source>
</evidence>
<feature type="transmembrane region" description="Helical" evidence="7">
    <location>
        <begin position="142"/>
        <end position="162"/>
    </location>
</feature>
<keyword evidence="5 7" id="KW-0472">Membrane</keyword>
<dbReference type="Proteomes" id="UP000830236">
    <property type="component" value="Chromosome"/>
</dbReference>
<dbReference type="NCBIfam" id="TIGR01972">
    <property type="entry name" value="NDH_I_M"/>
    <property type="match status" value="1"/>
</dbReference>
<feature type="transmembrane region" description="Helical" evidence="7">
    <location>
        <begin position="314"/>
        <end position="336"/>
    </location>
</feature>
<feature type="transmembrane region" description="Helical" evidence="7">
    <location>
        <begin position="417"/>
        <end position="438"/>
    </location>
</feature>
<dbReference type="GO" id="GO:0012505">
    <property type="term" value="C:endomembrane system"/>
    <property type="evidence" value="ECO:0007669"/>
    <property type="project" value="UniProtKB-SubCell"/>
</dbReference>
<dbReference type="PANTHER" id="PTHR43507">
    <property type="entry name" value="NADH-UBIQUINONE OXIDOREDUCTASE CHAIN 4"/>
    <property type="match status" value="1"/>
</dbReference>
<sequence>MYTSVINASFPVLSIAAAVPMLGALLLWLVPATRRQAKLLGMVFSLVTLGLAGHLLANYDYSATDKLQFAQSGSWIPMFGVSWSLALSPISLAMVVLALALVPLVLIAARSDVSEAQLGGFTGHVLALESFIVVIFSAQDLFVFYLAFEAMLIPVYFLIGNYGGPQRRRAAMKFLLYSLAGGLVMLVAVSIVGVHAYGNPEGFTFTQMAATYKELGQSERIIMFICLLVPFIIKAPMVPLHTWLPDTAEQATPGTSVLLIGVLDKIGTYGMIVMCVPLLTSDMHWVSLTMMSLAIVAIIYGGLAAIVQDHLYRLISYTSVSHFGFMVLGIFGGSIAGASGAMVYMVAHGLSIAGLYLISGFLVRRTGTARLSEMGGIARVSPVIAGTFLFSALASIALPGLSGFVPEWLVLTGTFSVSTAAGLFALLGVVIAALYALWPYQKVFTGAPKEKYVGIGDLNKSEKLLVTPLLIAMLALGLFTAPLTNLLAEQAELISAYTGQPGQVSVVLSQGGEAK</sequence>
<feature type="transmembrane region" description="Helical" evidence="7">
    <location>
        <begin position="342"/>
        <end position="363"/>
    </location>
</feature>
<reference evidence="9" key="1">
    <citation type="submission" date="2022-05" db="EMBL/GenBank/DDBJ databases">
        <title>Using nanopore sequencing to obtain complete genomes from saliva samples.</title>
        <authorList>
            <person name="Baker J.L."/>
        </authorList>
    </citation>
    <scope>NUCLEOTIDE SEQUENCE</scope>
    <source>
        <strain evidence="9">JCVI-JB-Ag32</strain>
    </source>
</reference>
<accession>A0A9E7AGL0</accession>
<feature type="transmembrane region" description="Helical" evidence="7">
    <location>
        <begin position="174"/>
        <end position="198"/>
    </location>
</feature>
<protein>
    <submittedName>
        <fullName evidence="9">NADH-quinone oxidoreductase subunit M</fullName>
    </submittedName>
</protein>
<proteinExistence type="inferred from homology"/>
<dbReference type="Pfam" id="PF00361">
    <property type="entry name" value="Proton_antipo_M"/>
    <property type="match status" value="1"/>
</dbReference>
<dbReference type="PRINTS" id="PR01437">
    <property type="entry name" value="NUOXDRDTASE4"/>
</dbReference>
<evidence type="ECO:0000256" key="5">
    <source>
        <dbReference type="ARBA" id="ARBA00023136"/>
    </source>
</evidence>
<dbReference type="EMBL" id="CP097095">
    <property type="protein sequence ID" value="UQF80035.1"/>
    <property type="molecule type" value="Genomic_DNA"/>
</dbReference>
<evidence type="ECO:0000256" key="7">
    <source>
        <dbReference type="SAM" id="Phobius"/>
    </source>
</evidence>
<feature type="transmembrane region" description="Helical" evidence="7">
    <location>
        <begin position="39"/>
        <end position="59"/>
    </location>
</feature>
<dbReference type="GO" id="GO:0016020">
    <property type="term" value="C:membrane"/>
    <property type="evidence" value="ECO:0007669"/>
    <property type="project" value="UniProtKB-SubCell"/>
</dbReference>
<feature type="transmembrane region" description="Helical" evidence="7">
    <location>
        <begin position="256"/>
        <end position="279"/>
    </location>
</feature>
<gene>
    <name evidence="9" type="ORF">M3I41_01800</name>
</gene>
<evidence type="ECO:0000256" key="6">
    <source>
        <dbReference type="RuleBase" id="RU000320"/>
    </source>
</evidence>
<comment type="similarity">
    <text evidence="2">Belongs to the complex I subunit 4 family.</text>
</comment>
<comment type="subcellular location">
    <subcellularLocation>
        <location evidence="1">Endomembrane system</location>
        <topology evidence="1">Multi-pass membrane protein</topology>
    </subcellularLocation>
    <subcellularLocation>
        <location evidence="6">Membrane</location>
        <topology evidence="6">Multi-pass membrane protein</topology>
    </subcellularLocation>
</comment>
<evidence type="ECO:0000256" key="1">
    <source>
        <dbReference type="ARBA" id="ARBA00004127"/>
    </source>
</evidence>
<evidence type="ECO:0000313" key="9">
    <source>
        <dbReference type="EMBL" id="UQF80035.1"/>
    </source>
</evidence>
<organism evidence="9 10">
    <name type="scientific">Actinomyces graevenitzii</name>
    <dbReference type="NCBI Taxonomy" id="55565"/>
    <lineage>
        <taxon>Bacteria</taxon>
        <taxon>Bacillati</taxon>
        <taxon>Actinomycetota</taxon>
        <taxon>Actinomycetes</taxon>
        <taxon>Actinomycetales</taxon>
        <taxon>Actinomycetaceae</taxon>
        <taxon>Actinomyces</taxon>
    </lineage>
</organism>
<dbReference type="GO" id="GO:0008137">
    <property type="term" value="F:NADH dehydrogenase (ubiquinone) activity"/>
    <property type="evidence" value="ECO:0007669"/>
    <property type="project" value="InterPro"/>
</dbReference>
<evidence type="ECO:0000256" key="4">
    <source>
        <dbReference type="ARBA" id="ARBA00022989"/>
    </source>
</evidence>
<feature type="transmembrane region" description="Helical" evidence="7">
    <location>
        <begin position="383"/>
        <end position="405"/>
    </location>
</feature>
<keyword evidence="3 6" id="KW-0812">Transmembrane</keyword>
<feature type="domain" description="NADH:quinone oxidoreductase/Mrp antiporter transmembrane" evidence="8">
    <location>
        <begin position="138"/>
        <end position="431"/>
    </location>
</feature>
<evidence type="ECO:0000256" key="2">
    <source>
        <dbReference type="ARBA" id="ARBA00009025"/>
    </source>
</evidence>
<feature type="transmembrane region" description="Helical" evidence="7">
    <location>
        <begin position="12"/>
        <end position="32"/>
    </location>
</feature>
<evidence type="ECO:0000313" key="10">
    <source>
        <dbReference type="Proteomes" id="UP000830236"/>
    </source>
</evidence>
<feature type="transmembrane region" description="Helical" evidence="7">
    <location>
        <begin position="285"/>
        <end position="307"/>
    </location>
</feature>
<dbReference type="InterPro" id="IPR010227">
    <property type="entry name" value="NADH_Q_OxRdtase_chainM/4"/>
</dbReference>
<dbReference type="InterPro" id="IPR001750">
    <property type="entry name" value="ND/Mrp_TM"/>
</dbReference>